<dbReference type="InParanoid" id="A0A068V1U4"/>
<dbReference type="Gramene" id="CDP14611">
    <property type="protein sequence ID" value="CDP14611"/>
    <property type="gene ID" value="GSCOC_T00041187001"/>
</dbReference>
<dbReference type="STRING" id="49390.A0A068V1U4"/>
<dbReference type="FunCoup" id="A0A068V1U4">
    <property type="interactions" value="439"/>
</dbReference>
<dbReference type="OrthoDB" id="1898021at2759"/>
<accession>A0A068V1U4</accession>
<evidence type="ECO:0000313" key="2">
    <source>
        <dbReference type="Proteomes" id="UP000295252"/>
    </source>
</evidence>
<organism evidence="1 2">
    <name type="scientific">Coffea canephora</name>
    <name type="common">Robusta coffee</name>
    <dbReference type="NCBI Taxonomy" id="49390"/>
    <lineage>
        <taxon>Eukaryota</taxon>
        <taxon>Viridiplantae</taxon>
        <taxon>Streptophyta</taxon>
        <taxon>Embryophyta</taxon>
        <taxon>Tracheophyta</taxon>
        <taxon>Spermatophyta</taxon>
        <taxon>Magnoliopsida</taxon>
        <taxon>eudicotyledons</taxon>
        <taxon>Gunneridae</taxon>
        <taxon>Pentapetalae</taxon>
        <taxon>asterids</taxon>
        <taxon>lamiids</taxon>
        <taxon>Gentianales</taxon>
        <taxon>Rubiaceae</taxon>
        <taxon>Ixoroideae</taxon>
        <taxon>Gardenieae complex</taxon>
        <taxon>Bertiereae - Coffeeae clade</taxon>
        <taxon>Coffeeae</taxon>
        <taxon>Coffea</taxon>
    </lineage>
</organism>
<dbReference type="PANTHER" id="PTHR33702">
    <property type="entry name" value="BNAA09G40010D PROTEIN"/>
    <property type="match status" value="1"/>
</dbReference>
<name>A0A068V1U4_COFCA</name>
<dbReference type="EMBL" id="HG739173">
    <property type="protein sequence ID" value="CDP14611.1"/>
    <property type="molecule type" value="Genomic_DNA"/>
</dbReference>
<protein>
    <submittedName>
        <fullName evidence="1">Uncharacterized protein</fullName>
    </submittedName>
</protein>
<sequence length="236" mass="26602">MPFSQLFRPISRKEGWSSLKRIQPIDAVDNLFSLPLIVVIHSPVFSSLSSIITNSSRFFVGSELLPKFDTTQVVEGRWLAGVTTTAYKGVKGYWMRRGYEKLDGNGSRWRKRRVVELAAENGSSGRRLFWRIRLTPRLKLKLRLRFSPKKFILGLQDAYINLMTKLASSRFVNSRVAGYPGEGISGFGLRPLKEYDEKMIVEIYKSLVMAQGHQLVNPGVVVAVAPPQNSHSSDGN</sequence>
<dbReference type="PANTHER" id="PTHR33702:SF5">
    <property type="entry name" value="OS01G0308600 PROTEIN"/>
    <property type="match status" value="1"/>
</dbReference>
<dbReference type="Proteomes" id="UP000295252">
    <property type="component" value="Chromosome I"/>
</dbReference>
<reference evidence="2" key="1">
    <citation type="journal article" date="2014" name="Science">
        <title>The coffee genome provides insight into the convergent evolution of caffeine biosynthesis.</title>
        <authorList>
            <person name="Denoeud F."/>
            <person name="Carretero-Paulet L."/>
            <person name="Dereeper A."/>
            <person name="Droc G."/>
            <person name="Guyot R."/>
            <person name="Pietrella M."/>
            <person name="Zheng C."/>
            <person name="Alberti A."/>
            <person name="Anthony F."/>
            <person name="Aprea G."/>
            <person name="Aury J.M."/>
            <person name="Bento P."/>
            <person name="Bernard M."/>
            <person name="Bocs S."/>
            <person name="Campa C."/>
            <person name="Cenci A."/>
            <person name="Combes M.C."/>
            <person name="Crouzillat D."/>
            <person name="Da Silva C."/>
            <person name="Daddiego L."/>
            <person name="De Bellis F."/>
            <person name="Dussert S."/>
            <person name="Garsmeur O."/>
            <person name="Gayraud T."/>
            <person name="Guignon V."/>
            <person name="Jahn K."/>
            <person name="Jamilloux V."/>
            <person name="Joet T."/>
            <person name="Labadie K."/>
            <person name="Lan T."/>
            <person name="Leclercq J."/>
            <person name="Lepelley M."/>
            <person name="Leroy T."/>
            <person name="Li L.T."/>
            <person name="Librado P."/>
            <person name="Lopez L."/>
            <person name="Munoz A."/>
            <person name="Noel B."/>
            <person name="Pallavicini A."/>
            <person name="Perrotta G."/>
            <person name="Poncet V."/>
            <person name="Pot D."/>
            <person name="Priyono X."/>
            <person name="Rigoreau M."/>
            <person name="Rouard M."/>
            <person name="Rozas J."/>
            <person name="Tranchant-Dubreuil C."/>
            <person name="VanBuren R."/>
            <person name="Zhang Q."/>
            <person name="Andrade A.C."/>
            <person name="Argout X."/>
            <person name="Bertrand B."/>
            <person name="de Kochko A."/>
            <person name="Graziosi G."/>
            <person name="Henry R.J."/>
            <person name="Jayarama X."/>
            <person name="Ming R."/>
            <person name="Nagai C."/>
            <person name="Rounsley S."/>
            <person name="Sankoff D."/>
            <person name="Giuliano G."/>
            <person name="Albert V.A."/>
            <person name="Wincker P."/>
            <person name="Lashermes P."/>
        </authorList>
    </citation>
    <scope>NUCLEOTIDE SEQUENCE [LARGE SCALE GENOMIC DNA]</scope>
    <source>
        <strain evidence="2">cv. DH200-94</strain>
    </source>
</reference>
<gene>
    <name evidence="1" type="ORF">GSCOC_T00041187001</name>
</gene>
<dbReference type="AlphaFoldDB" id="A0A068V1U4"/>
<keyword evidence="2" id="KW-1185">Reference proteome</keyword>
<evidence type="ECO:0000313" key="1">
    <source>
        <dbReference type="EMBL" id="CDP14611.1"/>
    </source>
</evidence>
<proteinExistence type="predicted"/>
<dbReference type="PhylomeDB" id="A0A068V1U4"/>